<gene>
    <name evidence="1" type="ORF">EDB95_2069</name>
</gene>
<sequence length="309" mass="32244">MNRFRTFIIGWAICSSILPGCSKDINEFTPSVVVDTAWVQQITSANAVAKLSDTLQLSPASQTVQLPSTDTLSIDGMTCPLSGLTWTGTTAYTGAAQVQGLLVEKPGEWIRQFLSATYQGKPIQTGAALFLSVTGGGNTLEPNGYLTIFIPVQDSVDVDGIWSGGYTPPFLQWAAPVSGASVTDTATGLKLTTPATGWLLCGRPFSGDTSASVTAILPNSFSNANSAVFCLLPAQHLLVGLKGQPSTRTFTVSGLPAGAAAILVSLSYAGNSTYYLGTASFNLGSGTSTEFMTPSLQTLSSLISYLEQL</sequence>
<reference evidence="1 2" key="1">
    <citation type="submission" date="2019-03" db="EMBL/GenBank/DDBJ databases">
        <title>Genomic Encyclopedia of Type Strains, Phase IV (KMG-IV): sequencing the most valuable type-strain genomes for metagenomic binning, comparative biology and taxonomic classification.</title>
        <authorList>
            <person name="Goeker M."/>
        </authorList>
    </citation>
    <scope>NUCLEOTIDE SEQUENCE [LARGE SCALE GENOMIC DNA]</scope>
    <source>
        <strain evidence="1 2">DSM 100059</strain>
    </source>
</reference>
<accession>A0A4R8DT20</accession>
<evidence type="ECO:0000313" key="1">
    <source>
        <dbReference type="EMBL" id="TDX01038.1"/>
    </source>
</evidence>
<organism evidence="1 2">
    <name type="scientific">Dinghuibacter silviterrae</name>
    <dbReference type="NCBI Taxonomy" id="1539049"/>
    <lineage>
        <taxon>Bacteria</taxon>
        <taxon>Pseudomonadati</taxon>
        <taxon>Bacteroidota</taxon>
        <taxon>Chitinophagia</taxon>
        <taxon>Chitinophagales</taxon>
        <taxon>Chitinophagaceae</taxon>
        <taxon>Dinghuibacter</taxon>
    </lineage>
</organism>
<evidence type="ECO:0000313" key="2">
    <source>
        <dbReference type="Proteomes" id="UP000294498"/>
    </source>
</evidence>
<protein>
    <submittedName>
        <fullName evidence="1">Uncharacterized protein</fullName>
    </submittedName>
</protein>
<name>A0A4R8DT20_9BACT</name>
<dbReference type="RefSeq" id="WP_133993249.1">
    <property type="nucleotide sequence ID" value="NZ_SODV01000001.1"/>
</dbReference>
<dbReference type="Proteomes" id="UP000294498">
    <property type="component" value="Unassembled WGS sequence"/>
</dbReference>
<comment type="caution">
    <text evidence="1">The sequence shown here is derived from an EMBL/GenBank/DDBJ whole genome shotgun (WGS) entry which is preliminary data.</text>
</comment>
<proteinExistence type="predicted"/>
<dbReference type="AlphaFoldDB" id="A0A4R8DT20"/>
<keyword evidence="2" id="KW-1185">Reference proteome</keyword>
<dbReference type="EMBL" id="SODV01000001">
    <property type="protein sequence ID" value="TDX01038.1"/>
    <property type="molecule type" value="Genomic_DNA"/>
</dbReference>